<accession>A0A8C4UTF1</accession>
<evidence type="ECO:0000256" key="2">
    <source>
        <dbReference type="ARBA" id="ARBA00022737"/>
    </source>
</evidence>
<proteinExistence type="predicted"/>
<dbReference type="SUPFAM" id="SSF48403">
    <property type="entry name" value="Ankyrin repeat"/>
    <property type="match status" value="1"/>
</dbReference>
<dbReference type="Gene3D" id="1.25.40.20">
    <property type="entry name" value="Ankyrin repeat-containing domain"/>
    <property type="match status" value="1"/>
</dbReference>
<sequence>MKMSLVDLGKRLLEAARKGEDDEVRKLMASGAPFTTDWLGTSPLHLAAQYGHYSTAEVLLRAGVSRDARTKVDRTPLHMAAADGHTHIVELLIRNGADVNAKDMLKMTALHWATEHNHRDVVELLIKYGADVHAFSKFDKSAFDIALDKNNPETLVMLQEAMQNRVNAHSERTNPITSTVTLTSPFILTSGEVLNFTSLVSSANAKTPSGDSTMQFSNSTTSVLATLAALAEVSAPLSDSNRDTGKTEEVVEANPVDSAIQQVVGSGGQRVIAIVTDGVPLGGLQTAIPSSGLNQPFILTVQDGQQVLTVPAGQVAEETVIEDGDDAEEEEKPLAKKQKVEQNVDDLREDKDSVEREVLQQQLQEANRKAQEYRSQLIKKEQEAEEYRLKLAAMVRQQPNGAEVTVLEEVAGVDPLVVTSEDFKESVLSMLDTDQPTDIAVETVTS</sequence>
<dbReference type="PROSITE" id="PS50088">
    <property type="entry name" value="ANK_REPEAT"/>
    <property type="match status" value="3"/>
</dbReference>
<dbReference type="PRINTS" id="PR01415">
    <property type="entry name" value="ANKYRIN"/>
</dbReference>
<dbReference type="InterPro" id="IPR036770">
    <property type="entry name" value="Ankyrin_rpt-contain_sf"/>
</dbReference>
<comment type="subcellular location">
    <subcellularLocation>
        <location evidence="1">Nucleus</location>
    </subcellularLocation>
</comment>
<feature type="repeat" description="ANK" evidence="7">
    <location>
        <begin position="39"/>
        <end position="71"/>
    </location>
</feature>
<evidence type="ECO:0000313" key="9">
    <source>
        <dbReference type="Ensembl" id="ENSFTIP00000016226.1"/>
    </source>
</evidence>
<feature type="compositionally biased region" description="Basic and acidic residues" evidence="8">
    <location>
        <begin position="332"/>
        <end position="345"/>
    </location>
</feature>
<feature type="region of interest" description="Disordered" evidence="8">
    <location>
        <begin position="320"/>
        <end position="345"/>
    </location>
</feature>
<dbReference type="PROSITE" id="PS50297">
    <property type="entry name" value="ANK_REP_REGION"/>
    <property type="match status" value="3"/>
</dbReference>
<reference evidence="9" key="1">
    <citation type="submission" date="2025-08" db="UniProtKB">
        <authorList>
            <consortium name="Ensembl"/>
        </authorList>
    </citation>
    <scope>IDENTIFICATION</scope>
</reference>
<dbReference type="GO" id="GO:0005634">
    <property type="term" value="C:nucleus"/>
    <property type="evidence" value="ECO:0007669"/>
    <property type="project" value="UniProtKB-SubCell"/>
</dbReference>
<name>A0A8C4UTF1_FALTI</name>
<dbReference type="InterPro" id="IPR002110">
    <property type="entry name" value="Ankyrin_rpt"/>
</dbReference>
<feature type="repeat" description="ANK" evidence="7">
    <location>
        <begin position="72"/>
        <end position="104"/>
    </location>
</feature>
<protein>
    <submittedName>
        <fullName evidence="9">GA binding protein transcription factor subunit beta 2</fullName>
    </submittedName>
</protein>
<dbReference type="PANTHER" id="PTHR24193:SF86">
    <property type="entry name" value="GA-BINDING PROTEIN SUBUNIT BETA-2"/>
    <property type="match status" value="1"/>
</dbReference>
<feature type="repeat" description="ANK" evidence="7">
    <location>
        <begin position="105"/>
        <end position="137"/>
    </location>
</feature>
<dbReference type="OMA" id="NMNQVNL"/>
<evidence type="ECO:0000256" key="1">
    <source>
        <dbReference type="ARBA" id="ARBA00004123"/>
    </source>
</evidence>
<dbReference type="GO" id="GO:0000976">
    <property type="term" value="F:transcription cis-regulatory region binding"/>
    <property type="evidence" value="ECO:0007669"/>
    <property type="project" value="TreeGrafter"/>
</dbReference>
<evidence type="ECO:0000256" key="7">
    <source>
        <dbReference type="PROSITE-ProRule" id="PRU00023"/>
    </source>
</evidence>
<evidence type="ECO:0000256" key="4">
    <source>
        <dbReference type="ARBA" id="ARBA00023043"/>
    </source>
</evidence>
<dbReference type="PANTHER" id="PTHR24193">
    <property type="entry name" value="ANKYRIN REPEAT PROTEIN"/>
    <property type="match status" value="1"/>
</dbReference>
<evidence type="ECO:0000256" key="6">
    <source>
        <dbReference type="ARBA" id="ARBA00023242"/>
    </source>
</evidence>
<evidence type="ECO:0000256" key="8">
    <source>
        <dbReference type="SAM" id="MobiDB-lite"/>
    </source>
</evidence>
<reference evidence="9" key="2">
    <citation type="submission" date="2025-09" db="UniProtKB">
        <authorList>
            <consortium name="Ensembl"/>
        </authorList>
    </citation>
    <scope>IDENTIFICATION</scope>
</reference>
<feature type="compositionally biased region" description="Acidic residues" evidence="8">
    <location>
        <begin position="320"/>
        <end position="331"/>
    </location>
</feature>
<evidence type="ECO:0000313" key="10">
    <source>
        <dbReference type="Proteomes" id="UP000694562"/>
    </source>
</evidence>
<dbReference type="Proteomes" id="UP000694562">
    <property type="component" value="Unplaced"/>
</dbReference>
<dbReference type="OrthoDB" id="341259at2759"/>
<keyword evidence="2" id="KW-0677">Repeat</keyword>
<keyword evidence="5" id="KW-0804">Transcription</keyword>
<dbReference type="AlphaFoldDB" id="A0A8C4UTF1"/>
<dbReference type="SMART" id="SM00248">
    <property type="entry name" value="ANK"/>
    <property type="match status" value="4"/>
</dbReference>
<dbReference type="InterPro" id="IPR050663">
    <property type="entry name" value="Ankyrin-SOCS_Box"/>
</dbReference>
<keyword evidence="10" id="KW-1185">Reference proteome</keyword>
<keyword evidence="3" id="KW-0805">Transcription regulation</keyword>
<dbReference type="FunFam" id="1.25.40.20:FF:000025">
    <property type="entry name" value="GA-binding protein subunit beta-1 isoform X1"/>
    <property type="match status" value="1"/>
</dbReference>
<keyword evidence="6" id="KW-0539">Nucleus</keyword>
<dbReference type="GO" id="GO:0045944">
    <property type="term" value="P:positive regulation of transcription by RNA polymerase II"/>
    <property type="evidence" value="ECO:0007669"/>
    <property type="project" value="TreeGrafter"/>
</dbReference>
<keyword evidence="4 7" id="KW-0040">ANK repeat</keyword>
<organism evidence="9 10">
    <name type="scientific">Falco tinnunculus</name>
    <name type="common">Common kestrel</name>
    <dbReference type="NCBI Taxonomy" id="100819"/>
    <lineage>
        <taxon>Eukaryota</taxon>
        <taxon>Metazoa</taxon>
        <taxon>Chordata</taxon>
        <taxon>Craniata</taxon>
        <taxon>Vertebrata</taxon>
        <taxon>Euteleostomi</taxon>
        <taxon>Archelosauria</taxon>
        <taxon>Archosauria</taxon>
        <taxon>Dinosauria</taxon>
        <taxon>Saurischia</taxon>
        <taxon>Theropoda</taxon>
        <taxon>Coelurosauria</taxon>
        <taxon>Aves</taxon>
        <taxon>Neognathae</taxon>
        <taxon>Neoaves</taxon>
        <taxon>Telluraves</taxon>
        <taxon>Australaves</taxon>
        <taxon>Falconiformes</taxon>
        <taxon>Falconidae</taxon>
        <taxon>Falco</taxon>
    </lineage>
</organism>
<evidence type="ECO:0000256" key="3">
    <source>
        <dbReference type="ARBA" id="ARBA00023015"/>
    </source>
</evidence>
<dbReference type="Ensembl" id="ENSFTIT00000016910.1">
    <property type="protein sequence ID" value="ENSFTIP00000016226.1"/>
    <property type="gene ID" value="ENSFTIG00000010757.1"/>
</dbReference>
<dbReference type="Pfam" id="PF12796">
    <property type="entry name" value="Ank_2"/>
    <property type="match status" value="1"/>
</dbReference>
<evidence type="ECO:0000256" key="5">
    <source>
        <dbReference type="ARBA" id="ARBA00023163"/>
    </source>
</evidence>